<gene>
    <name evidence="15" type="ORF">RRG08_013803</name>
</gene>
<dbReference type="Pfam" id="PF00069">
    <property type="entry name" value="Pkinase"/>
    <property type="match status" value="1"/>
</dbReference>
<reference evidence="15" key="1">
    <citation type="journal article" date="2023" name="G3 (Bethesda)">
        <title>A reference genome for the long-term kleptoplast-retaining sea slug Elysia crispata morphotype clarki.</title>
        <authorList>
            <person name="Eastman K.E."/>
            <person name="Pendleton A.L."/>
            <person name="Shaikh M.A."/>
            <person name="Suttiyut T."/>
            <person name="Ogas R."/>
            <person name="Tomko P."/>
            <person name="Gavelis G."/>
            <person name="Widhalm J.R."/>
            <person name="Wisecaver J.H."/>
        </authorList>
    </citation>
    <scope>NUCLEOTIDE SEQUENCE</scope>
    <source>
        <strain evidence="15">ECLA1</strain>
    </source>
</reference>
<dbReference type="SMART" id="SM00220">
    <property type="entry name" value="S_TKc"/>
    <property type="match status" value="1"/>
</dbReference>
<feature type="compositionally biased region" description="Basic and acidic residues" evidence="13">
    <location>
        <begin position="382"/>
        <end position="392"/>
    </location>
</feature>
<name>A0AAE1EDX6_9GAST</name>
<dbReference type="PROSITE" id="PS00108">
    <property type="entry name" value="PROTEIN_KINASE_ST"/>
    <property type="match status" value="1"/>
</dbReference>
<feature type="region of interest" description="Disordered" evidence="13">
    <location>
        <begin position="316"/>
        <end position="411"/>
    </location>
</feature>
<dbReference type="CDD" id="cd14093">
    <property type="entry name" value="STKc_PhKG"/>
    <property type="match status" value="1"/>
</dbReference>
<feature type="domain" description="Protein kinase" evidence="14">
    <location>
        <begin position="455"/>
        <end position="722"/>
    </location>
</feature>
<dbReference type="InterPro" id="IPR000719">
    <property type="entry name" value="Prot_kinase_dom"/>
</dbReference>
<dbReference type="PROSITE" id="PS50011">
    <property type="entry name" value="PROTEIN_KINASE_DOM"/>
    <property type="match status" value="1"/>
</dbReference>
<dbReference type="InterPro" id="IPR002291">
    <property type="entry name" value="Phosph_kin_gamma"/>
</dbReference>
<dbReference type="FunFam" id="1.10.510.10:FF:001701">
    <property type="entry name" value="Phosphorylase kinase catalytic subunit gamma 2"/>
    <property type="match status" value="1"/>
</dbReference>
<evidence type="ECO:0000313" key="15">
    <source>
        <dbReference type="EMBL" id="KAK3803220.1"/>
    </source>
</evidence>
<dbReference type="Proteomes" id="UP001283361">
    <property type="component" value="Unassembled WGS sequence"/>
</dbReference>
<organism evidence="15 16">
    <name type="scientific">Elysia crispata</name>
    <name type="common">lettuce slug</name>
    <dbReference type="NCBI Taxonomy" id="231223"/>
    <lineage>
        <taxon>Eukaryota</taxon>
        <taxon>Metazoa</taxon>
        <taxon>Spiralia</taxon>
        <taxon>Lophotrochozoa</taxon>
        <taxon>Mollusca</taxon>
        <taxon>Gastropoda</taxon>
        <taxon>Heterobranchia</taxon>
        <taxon>Euthyneura</taxon>
        <taxon>Panpulmonata</taxon>
        <taxon>Sacoglossa</taxon>
        <taxon>Placobranchoidea</taxon>
        <taxon>Plakobranchidae</taxon>
        <taxon>Elysia</taxon>
    </lineage>
</organism>
<keyword evidence="16" id="KW-1185">Reference proteome</keyword>
<evidence type="ECO:0000256" key="1">
    <source>
        <dbReference type="ARBA" id="ARBA00001674"/>
    </source>
</evidence>
<comment type="subunit">
    <text evidence="11">Hexadecamer of 4 heterotetramers, each composed of alpha, beta, gamma, and delta subunits. Alpha (PHKA1 or PHKA2) and beta (PHKB) are regulatory subunits, gamma (PHKG1 or PHKG2) is the catalytic subunit, and delta is calmodulin.</text>
</comment>
<comment type="caution">
    <text evidence="15">The sequence shown here is derived from an EMBL/GenBank/DDBJ whole genome shotgun (WGS) entry which is preliminary data.</text>
</comment>
<evidence type="ECO:0000256" key="7">
    <source>
        <dbReference type="ARBA" id="ARBA00022777"/>
    </source>
</evidence>
<evidence type="ECO:0000256" key="2">
    <source>
        <dbReference type="ARBA" id="ARBA00012432"/>
    </source>
</evidence>
<dbReference type="Gene3D" id="3.30.200.20">
    <property type="entry name" value="Phosphorylase Kinase, domain 1"/>
    <property type="match status" value="1"/>
</dbReference>
<keyword evidence="5" id="KW-0808">Transferase</keyword>
<evidence type="ECO:0000256" key="5">
    <source>
        <dbReference type="ARBA" id="ARBA00022679"/>
    </source>
</evidence>
<dbReference type="Gene3D" id="1.10.510.10">
    <property type="entry name" value="Transferase(Phosphotransferase) domain 1"/>
    <property type="match status" value="1"/>
</dbReference>
<accession>A0AAE1EDX6</accession>
<evidence type="ECO:0000313" key="16">
    <source>
        <dbReference type="Proteomes" id="UP001283361"/>
    </source>
</evidence>
<evidence type="ECO:0000256" key="3">
    <source>
        <dbReference type="ARBA" id="ARBA00022527"/>
    </source>
</evidence>
<dbReference type="EMBL" id="JAWDGP010000175">
    <property type="protein sequence ID" value="KAK3803220.1"/>
    <property type="molecule type" value="Genomic_DNA"/>
</dbReference>
<keyword evidence="9" id="KW-0112">Calmodulin-binding</keyword>
<dbReference type="InterPro" id="IPR017441">
    <property type="entry name" value="Protein_kinase_ATP_BS"/>
</dbReference>
<evidence type="ECO:0000256" key="6">
    <source>
        <dbReference type="ARBA" id="ARBA00022741"/>
    </source>
</evidence>
<evidence type="ECO:0000259" key="14">
    <source>
        <dbReference type="PROSITE" id="PS50011"/>
    </source>
</evidence>
<keyword evidence="6 12" id="KW-0547">Nucleotide-binding</keyword>
<dbReference type="GO" id="GO:0005524">
    <property type="term" value="F:ATP binding"/>
    <property type="evidence" value="ECO:0007669"/>
    <property type="project" value="UniProtKB-UniRule"/>
</dbReference>
<evidence type="ECO:0000256" key="12">
    <source>
        <dbReference type="PROSITE-ProRule" id="PRU10141"/>
    </source>
</evidence>
<dbReference type="PRINTS" id="PR01049">
    <property type="entry name" value="PHOSPHBKNASE"/>
</dbReference>
<keyword evidence="7" id="KW-0418">Kinase</keyword>
<proteinExistence type="predicted"/>
<keyword evidence="3" id="KW-0723">Serine/threonine-protein kinase</keyword>
<dbReference type="PROSITE" id="PS00107">
    <property type="entry name" value="PROTEIN_KINASE_ATP"/>
    <property type="match status" value="1"/>
</dbReference>
<keyword evidence="8 12" id="KW-0067">ATP-binding</keyword>
<feature type="binding site" evidence="12">
    <location>
        <position position="484"/>
    </location>
    <ligand>
        <name>ATP</name>
        <dbReference type="ChEBI" id="CHEBI:30616"/>
    </ligand>
</feature>
<dbReference type="GO" id="GO:0004689">
    <property type="term" value="F:phosphorylase kinase activity"/>
    <property type="evidence" value="ECO:0007669"/>
    <property type="project" value="UniProtKB-EC"/>
</dbReference>
<dbReference type="GO" id="GO:0005516">
    <property type="term" value="F:calmodulin binding"/>
    <property type="evidence" value="ECO:0007669"/>
    <property type="project" value="UniProtKB-KW"/>
</dbReference>
<dbReference type="GO" id="GO:0005964">
    <property type="term" value="C:phosphorylase kinase complex"/>
    <property type="evidence" value="ECO:0007669"/>
    <property type="project" value="InterPro"/>
</dbReference>
<dbReference type="PANTHER" id="PTHR24347">
    <property type="entry name" value="SERINE/THREONINE-PROTEIN KINASE"/>
    <property type="match status" value="1"/>
</dbReference>
<evidence type="ECO:0000256" key="8">
    <source>
        <dbReference type="ARBA" id="ARBA00022840"/>
    </source>
</evidence>
<dbReference type="EC" id="2.7.11.19" evidence="2"/>
<evidence type="ECO:0000256" key="13">
    <source>
        <dbReference type="SAM" id="MobiDB-lite"/>
    </source>
</evidence>
<evidence type="ECO:0000256" key="4">
    <source>
        <dbReference type="ARBA" id="ARBA00022600"/>
    </source>
</evidence>
<dbReference type="InterPro" id="IPR008271">
    <property type="entry name" value="Ser/Thr_kinase_AS"/>
</dbReference>
<evidence type="ECO:0000256" key="9">
    <source>
        <dbReference type="ARBA" id="ARBA00022860"/>
    </source>
</evidence>
<dbReference type="AlphaFoldDB" id="A0AAE1EDX6"/>
<sequence>MDCLVDDTTNCNLPAMCPRCGCDAPSSSMANDRTSRSSDSFNEDSNRLANTNNNVTAFTSAERGVNLSSRNFSTNCSNSSCRRCQNPGSISATLQIATSPMDSSTNLTRAATHVAHRARSSLSCSCSSSSQHISTDAAANRRSRSHSSPLGNTRCRHCQTYSNIGVHTSTSAVCPQCQDGSAGGGRSSLERYLIPDPEARAELERRLQAYNRAAGQDHPPGHATIGCGLSDLSDEAAAAMGHPSHPSLLHCTPPSQPSIPLNLNLCHDEKNCSHAVDNSQSKNSYGVGRDVNCSPAVPNVLVTSLSGDVSVLDLSGATDSSSPANSVRGGWQPHHLGDTRSANLSTESRFSRVGSLIHESELRSQSDSRTSPHRSSNIHTDTGPRRDTDGHHRGNVFSQGTARGRRSRVRGSRGVWSRQELLAQLHSQPVEDGELEELEDLLTDDVISSLGFHNYSIHEILGKGISSTVRRVTEKTTGVEYAVKIIDISGERGESDQVDQIKRDTFREIRILRMCNGHPNIIELRDVFETPTFIFLVFEICKKGELFDYLTSVISLSEKRTRIFMRQLLQAVDFFHQQDIVHRDLKPENILLDDNLNIKVSDFGFATVLEKGEELSELCGTPGYLAPEVLAHSMYENVSGYGKEVDMWACGVIMYTLLCGAPPFWHRRQMMMLRAIMNADYTFNTPEWDDITDAPKNLIQRLLVVNPQQRLTAQQALAHPFFCGQIVEEKKFQGKRKFRVGAHCIIFYLRLGRIAKHPPPILISTVRENPYSVKIMRKAIDASAFSMYKHWVKRVENQNRAAMFEHTLRDDWRRGSLSLLNESNRPRF</sequence>
<comment type="catalytic activity">
    <reaction evidence="1">
        <text>2 ATP + phosphorylase b = 2 ADP + phosphorylase a.</text>
        <dbReference type="EC" id="2.7.11.19"/>
    </reaction>
</comment>
<keyword evidence="4" id="KW-0321">Glycogen metabolism</keyword>
<evidence type="ECO:0000256" key="11">
    <source>
        <dbReference type="ARBA" id="ARBA00025890"/>
    </source>
</evidence>
<feature type="compositionally biased region" description="Polar residues" evidence="13">
    <location>
        <begin position="367"/>
        <end position="380"/>
    </location>
</feature>
<dbReference type="InterPro" id="IPR011009">
    <property type="entry name" value="Kinase-like_dom_sf"/>
</dbReference>
<dbReference type="GO" id="GO:0005977">
    <property type="term" value="P:glycogen metabolic process"/>
    <property type="evidence" value="ECO:0007669"/>
    <property type="project" value="UniProtKB-KW"/>
</dbReference>
<protein>
    <recommendedName>
        <fullName evidence="2">phosphorylase kinase</fullName>
        <ecNumber evidence="2">2.7.11.19</ecNumber>
    </recommendedName>
</protein>
<keyword evidence="10" id="KW-0119">Carbohydrate metabolism</keyword>
<dbReference type="SUPFAM" id="SSF56112">
    <property type="entry name" value="Protein kinase-like (PK-like)"/>
    <property type="match status" value="1"/>
</dbReference>
<evidence type="ECO:0000256" key="10">
    <source>
        <dbReference type="ARBA" id="ARBA00023277"/>
    </source>
</evidence>